<dbReference type="EMBL" id="CP039354">
    <property type="protein sequence ID" value="QCE11303.1"/>
    <property type="molecule type" value="Genomic_DNA"/>
</dbReference>
<reference evidence="1 2" key="1">
    <citation type="submission" date="2019-04" db="EMBL/GenBank/DDBJ databases">
        <title>An improved genome assembly and genetic linkage map for asparagus bean, Vigna unguiculata ssp. sesquipedialis.</title>
        <authorList>
            <person name="Xia Q."/>
            <person name="Zhang R."/>
            <person name="Dong Y."/>
        </authorList>
    </citation>
    <scope>NUCLEOTIDE SEQUENCE [LARGE SCALE GENOMIC DNA]</scope>
    <source>
        <tissue evidence="1">Leaf</tissue>
    </source>
</reference>
<name>A0A4D6NBU4_VIGUN</name>
<proteinExistence type="predicted"/>
<keyword evidence="2" id="KW-1185">Reference proteome</keyword>
<sequence>MHCPCTVLTSFAHRSRVVPAPSPLCLPLCSLRRSCTVDALFVPRSYVVHAPSARRLLVFCALFAHRSHTVPGCYIGDSPRFGQVFPLFFT</sequence>
<evidence type="ECO:0000313" key="1">
    <source>
        <dbReference type="EMBL" id="QCE11303.1"/>
    </source>
</evidence>
<gene>
    <name evidence="1" type="ORF">DEO72_LG10g2536</name>
</gene>
<evidence type="ECO:0000313" key="2">
    <source>
        <dbReference type="Proteomes" id="UP000501690"/>
    </source>
</evidence>
<dbReference type="AlphaFoldDB" id="A0A4D6NBU4"/>
<dbReference type="Proteomes" id="UP000501690">
    <property type="component" value="Linkage Group LG10"/>
</dbReference>
<accession>A0A4D6NBU4</accession>
<organism evidence="1 2">
    <name type="scientific">Vigna unguiculata</name>
    <name type="common">Cowpea</name>
    <dbReference type="NCBI Taxonomy" id="3917"/>
    <lineage>
        <taxon>Eukaryota</taxon>
        <taxon>Viridiplantae</taxon>
        <taxon>Streptophyta</taxon>
        <taxon>Embryophyta</taxon>
        <taxon>Tracheophyta</taxon>
        <taxon>Spermatophyta</taxon>
        <taxon>Magnoliopsida</taxon>
        <taxon>eudicotyledons</taxon>
        <taxon>Gunneridae</taxon>
        <taxon>Pentapetalae</taxon>
        <taxon>rosids</taxon>
        <taxon>fabids</taxon>
        <taxon>Fabales</taxon>
        <taxon>Fabaceae</taxon>
        <taxon>Papilionoideae</taxon>
        <taxon>50 kb inversion clade</taxon>
        <taxon>NPAAA clade</taxon>
        <taxon>indigoferoid/millettioid clade</taxon>
        <taxon>Phaseoleae</taxon>
        <taxon>Vigna</taxon>
    </lineage>
</organism>
<protein>
    <submittedName>
        <fullName evidence="1">Uncharacterized protein</fullName>
    </submittedName>
</protein>